<dbReference type="GO" id="GO:0009486">
    <property type="term" value="F:cytochrome bo3 ubiquinol oxidase activity"/>
    <property type="evidence" value="ECO:0007669"/>
    <property type="project" value="InterPro"/>
</dbReference>
<evidence type="ECO:0000313" key="11">
    <source>
        <dbReference type="EMBL" id="ANF98299.1"/>
    </source>
</evidence>
<evidence type="ECO:0000313" key="12">
    <source>
        <dbReference type="Proteomes" id="UP000078148"/>
    </source>
</evidence>
<evidence type="ECO:0000256" key="6">
    <source>
        <dbReference type="ARBA" id="ARBA00022982"/>
    </source>
</evidence>
<dbReference type="GO" id="GO:0009319">
    <property type="term" value="C:cytochrome o ubiquinol oxidase complex"/>
    <property type="evidence" value="ECO:0007669"/>
    <property type="project" value="TreeGrafter"/>
</dbReference>
<feature type="transmembrane region" description="Helical" evidence="10">
    <location>
        <begin position="52"/>
        <end position="73"/>
    </location>
</feature>
<dbReference type="STRING" id="1616788.AR543_21405"/>
<dbReference type="Pfam" id="PF03626">
    <property type="entry name" value="COX4_pro"/>
    <property type="match status" value="1"/>
</dbReference>
<keyword evidence="7 10" id="KW-1133">Transmembrane helix</keyword>
<dbReference type="GO" id="GO:0015078">
    <property type="term" value="F:proton transmembrane transporter activity"/>
    <property type="evidence" value="ECO:0007669"/>
    <property type="project" value="TreeGrafter"/>
</dbReference>
<feature type="transmembrane region" description="Helical" evidence="10">
    <location>
        <begin position="85"/>
        <end position="106"/>
    </location>
</feature>
<reference evidence="11 12" key="2">
    <citation type="journal article" date="2016" name="Int. J. Syst. Evol. Microbiol.">
        <title>Paenibacillus bovis sp. nov., isolated from raw yak (Bos grunniens) milk.</title>
        <authorList>
            <person name="Gao C."/>
            <person name="Han J."/>
            <person name="Liu Z."/>
            <person name="Xu X."/>
            <person name="Hang F."/>
            <person name="Wu Z."/>
        </authorList>
    </citation>
    <scope>NUCLEOTIDE SEQUENCE [LARGE SCALE GENOMIC DNA]</scope>
    <source>
        <strain evidence="11 12">BD3526</strain>
    </source>
</reference>
<keyword evidence="3" id="KW-0813">Transport</keyword>
<dbReference type="InterPro" id="IPR005171">
    <property type="entry name" value="Cyt_c_oxidase_su4_prok"/>
</dbReference>
<comment type="similarity">
    <text evidence="2">Belongs to the cytochrome c oxidase bacterial subunit 4 family.</text>
</comment>
<evidence type="ECO:0000256" key="9">
    <source>
        <dbReference type="ARBA" id="ARBA00023136"/>
    </source>
</evidence>
<dbReference type="Proteomes" id="UP000078148">
    <property type="component" value="Chromosome"/>
</dbReference>
<evidence type="ECO:0000256" key="7">
    <source>
        <dbReference type="ARBA" id="ARBA00022989"/>
    </source>
</evidence>
<dbReference type="RefSeq" id="WP_017814268.1">
    <property type="nucleotide sequence ID" value="NZ_CP013023.1"/>
</dbReference>
<dbReference type="PANTHER" id="PTHR36835:SF1">
    <property type="entry name" value="CYTOCHROME BO(3) UBIQUINOL OXIDASE SUBUNIT 4"/>
    <property type="match status" value="1"/>
</dbReference>
<protein>
    <submittedName>
        <fullName evidence="11">Cytochrome o ubiquinol oxidase subunit IV</fullName>
    </submittedName>
</protein>
<evidence type="ECO:0000256" key="2">
    <source>
        <dbReference type="ARBA" id="ARBA00008079"/>
    </source>
</evidence>
<keyword evidence="5 10" id="KW-0812">Transmembrane</keyword>
<feature type="transmembrane region" description="Helical" evidence="10">
    <location>
        <begin position="23"/>
        <end position="46"/>
    </location>
</feature>
<dbReference type="PANTHER" id="PTHR36835">
    <property type="entry name" value="CYTOCHROME BO(3) UBIQUINOL OXIDASE SUBUNIT 4"/>
    <property type="match status" value="1"/>
</dbReference>
<sequence>MANHSNHSHGHDEAHAHGSLKSYIIGFILSIILTIIPLVVVMNHMMDPIPTIFVIMITAILQFVVQLFFFMHVRERQGNQPRWNVMALIFGLAIVLVVVSGSIWIMTYNGVGY</sequence>
<keyword evidence="4" id="KW-1003">Cell membrane</keyword>
<dbReference type="OrthoDB" id="2375888at2"/>
<dbReference type="KEGG" id="pbv:AR543_21405"/>
<keyword evidence="9 10" id="KW-0472">Membrane</keyword>
<organism evidence="11 12">
    <name type="scientific">Paenibacillus bovis</name>
    <dbReference type="NCBI Taxonomy" id="1616788"/>
    <lineage>
        <taxon>Bacteria</taxon>
        <taxon>Bacillati</taxon>
        <taxon>Bacillota</taxon>
        <taxon>Bacilli</taxon>
        <taxon>Bacillales</taxon>
        <taxon>Paenibacillaceae</taxon>
        <taxon>Paenibacillus</taxon>
    </lineage>
</organism>
<evidence type="ECO:0000256" key="8">
    <source>
        <dbReference type="ARBA" id="ARBA00023002"/>
    </source>
</evidence>
<dbReference type="GO" id="GO:0019646">
    <property type="term" value="P:aerobic electron transport chain"/>
    <property type="evidence" value="ECO:0007669"/>
    <property type="project" value="TreeGrafter"/>
</dbReference>
<dbReference type="GO" id="GO:0015990">
    <property type="term" value="P:electron transport coupled proton transport"/>
    <property type="evidence" value="ECO:0007669"/>
    <property type="project" value="InterPro"/>
</dbReference>
<dbReference type="AlphaFoldDB" id="A0A172ZL82"/>
<evidence type="ECO:0000256" key="3">
    <source>
        <dbReference type="ARBA" id="ARBA00022448"/>
    </source>
</evidence>
<comment type="subcellular location">
    <subcellularLocation>
        <location evidence="1">Cell membrane</location>
        <topology evidence="1">Multi-pass membrane protein</topology>
    </subcellularLocation>
</comment>
<dbReference type="InterPro" id="IPR014210">
    <property type="entry name" value="Cyt_o_ubiqinol_oxidase_su4"/>
</dbReference>
<keyword evidence="6" id="KW-0249">Electron transport</keyword>
<evidence type="ECO:0000256" key="4">
    <source>
        <dbReference type="ARBA" id="ARBA00022475"/>
    </source>
</evidence>
<evidence type="ECO:0000256" key="5">
    <source>
        <dbReference type="ARBA" id="ARBA00022692"/>
    </source>
</evidence>
<keyword evidence="8" id="KW-0560">Oxidoreductase</keyword>
<proteinExistence type="inferred from homology"/>
<evidence type="ECO:0000256" key="10">
    <source>
        <dbReference type="SAM" id="Phobius"/>
    </source>
</evidence>
<evidence type="ECO:0000256" key="1">
    <source>
        <dbReference type="ARBA" id="ARBA00004651"/>
    </source>
</evidence>
<name>A0A172ZL82_9BACL</name>
<dbReference type="EMBL" id="CP013023">
    <property type="protein sequence ID" value="ANF98299.1"/>
    <property type="molecule type" value="Genomic_DNA"/>
</dbReference>
<reference evidence="12" key="1">
    <citation type="submission" date="2015-10" db="EMBL/GenBank/DDBJ databases">
        <title>Genome of Paenibacillus bovis sp. nov.</title>
        <authorList>
            <person name="Wu Z."/>
            <person name="Gao C."/>
            <person name="Liu Z."/>
            <person name="Zheng H."/>
        </authorList>
    </citation>
    <scope>NUCLEOTIDE SEQUENCE [LARGE SCALE GENOMIC DNA]</scope>
    <source>
        <strain evidence="12">BD3526</strain>
    </source>
</reference>
<gene>
    <name evidence="11" type="ORF">AR543_21405</name>
</gene>
<accession>A0A172ZL82</accession>
<dbReference type="GO" id="GO:0005886">
    <property type="term" value="C:plasma membrane"/>
    <property type="evidence" value="ECO:0007669"/>
    <property type="project" value="UniProtKB-SubCell"/>
</dbReference>
<dbReference type="InterPro" id="IPR050968">
    <property type="entry name" value="Cytochrome_c_oxidase_bac_sub4"/>
</dbReference>
<keyword evidence="12" id="KW-1185">Reference proteome</keyword>
<dbReference type="NCBIfam" id="TIGR02847">
    <property type="entry name" value="CyoD"/>
    <property type="match status" value="1"/>
</dbReference>